<gene>
    <name evidence="8" type="ORF">BUALT_Bualt09G0006200</name>
</gene>
<keyword evidence="2 6" id="KW-0812">Transmembrane</keyword>
<proteinExistence type="predicted"/>
<accession>A0AAV6X3D4</accession>
<feature type="domain" description="Amino acid transporter transmembrane" evidence="7">
    <location>
        <begin position="13"/>
        <end position="291"/>
    </location>
</feature>
<dbReference type="InterPro" id="IPR013057">
    <property type="entry name" value="AA_transpt_TM"/>
</dbReference>
<evidence type="ECO:0000256" key="6">
    <source>
        <dbReference type="SAM" id="Phobius"/>
    </source>
</evidence>
<feature type="transmembrane region" description="Helical" evidence="6">
    <location>
        <begin position="183"/>
        <end position="204"/>
    </location>
</feature>
<organism evidence="8 9">
    <name type="scientific">Buddleja alternifolia</name>
    <dbReference type="NCBI Taxonomy" id="168488"/>
    <lineage>
        <taxon>Eukaryota</taxon>
        <taxon>Viridiplantae</taxon>
        <taxon>Streptophyta</taxon>
        <taxon>Embryophyta</taxon>
        <taxon>Tracheophyta</taxon>
        <taxon>Spermatophyta</taxon>
        <taxon>Magnoliopsida</taxon>
        <taxon>eudicotyledons</taxon>
        <taxon>Gunneridae</taxon>
        <taxon>Pentapetalae</taxon>
        <taxon>asterids</taxon>
        <taxon>lamiids</taxon>
        <taxon>Lamiales</taxon>
        <taxon>Scrophulariaceae</taxon>
        <taxon>Buddlejeae</taxon>
        <taxon>Buddleja</taxon>
    </lineage>
</organism>
<dbReference type="GO" id="GO:0005774">
    <property type="term" value="C:vacuolar membrane"/>
    <property type="evidence" value="ECO:0007669"/>
    <property type="project" value="TreeGrafter"/>
</dbReference>
<dbReference type="EMBL" id="WHWC01000009">
    <property type="protein sequence ID" value="KAG8375890.1"/>
    <property type="molecule type" value="Genomic_DNA"/>
</dbReference>
<feature type="transmembrane region" description="Helical" evidence="6">
    <location>
        <begin position="216"/>
        <end position="240"/>
    </location>
</feature>
<dbReference type="PANTHER" id="PTHR22950">
    <property type="entry name" value="AMINO ACID TRANSPORTER"/>
    <property type="match status" value="1"/>
</dbReference>
<dbReference type="GO" id="GO:0015179">
    <property type="term" value="F:L-amino acid transmembrane transporter activity"/>
    <property type="evidence" value="ECO:0007669"/>
    <property type="project" value="TreeGrafter"/>
</dbReference>
<evidence type="ECO:0000256" key="3">
    <source>
        <dbReference type="ARBA" id="ARBA00022970"/>
    </source>
</evidence>
<sequence length="377" mass="40921">MKALHSLEHASMGSMLSVPYALSEGGWLSLIALLVIAIVCFYTGLLMKKCMDRNPLIKTYPDIGAQAFGKKGRIVISTFMDLELFLLAVEFLILEGDNLHKLFPNVCVHVFRKTVGGKQVFILLTALVMLPTTWFRSLSVLLAYVSAGGILASIVLIGTVFWIGAFEGVGFNQKGVLWRYNGLPTTISLFTFCYCGHPVFPTLCTSMKDKSQFPKVLQVCFIMSTISYGSMAILGYMMYGENLVSQVTLNLPIKSISSKIAIYATLINPITKYALIISPIAVALEDVTIFPNSKLLGSGPYQAYQACQAHQAWGAHPWGTRSLRVAAGTYRVLKGWGAWPAGLVRGGSSAATRSDLGPMGELPRFGGLGRLGRGPTS</sequence>
<evidence type="ECO:0000256" key="4">
    <source>
        <dbReference type="ARBA" id="ARBA00022989"/>
    </source>
</evidence>
<comment type="caution">
    <text evidence="8">The sequence shown here is derived from an EMBL/GenBank/DDBJ whole genome shotgun (WGS) entry which is preliminary data.</text>
</comment>
<keyword evidence="3" id="KW-0813">Transport</keyword>
<keyword evidence="3" id="KW-0029">Amino-acid transport</keyword>
<keyword evidence="4 6" id="KW-1133">Transmembrane helix</keyword>
<keyword evidence="5 6" id="KW-0472">Membrane</keyword>
<evidence type="ECO:0000256" key="2">
    <source>
        <dbReference type="ARBA" id="ARBA00022692"/>
    </source>
</evidence>
<evidence type="ECO:0000313" key="8">
    <source>
        <dbReference type="EMBL" id="KAG8375890.1"/>
    </source>
</evidence>
<comment type="subcellular location">
    <subcellularLocation>
        <location evidence="1">Membrane</location>
        <topology evidence="1">Multi-pass membrane protein</topology>
    </subcellularLocation>
</comment>
<feature type="transmembrane region" description="Helical" evidence="6">
    <location>
        <begin position="74"/>
        <end position="94"/>
    </location>
</feature>
<keyword evidence="9" id="KW-1185">Reference proteome</keyword>
<name>A0AAV6X3D4_9LAMI</name>
<evidence type="ECO:0000256" key="1">
    <source>
        <dbReference type="ARBA" id="ARBA00004141"/>
    </source>
</evidence>
<evidence type="ECO:0000259" key="7">
    <source>
        <dbReference type="Pfam" id="PF01490"/>
    </source>
</evidence>
<feature type="transmembrane region" description="Helical" evidence="6">
    <location>
        <begin position="114"/>
        <end position="134"/>
    </location>
</feature>
<dbReference type="PANTHER" id="PTHR22950:SF698">
    <property type="entry name" value="AMINO ACID TRANSPORTER TRANSMEMBRANE DOMAIN-CONTAINING PROTEIN"/>
    <property type="match status" value="1"/>
</dbReference>
<feature type="transmembrane region" description="Helical" evidence="6">
    <location>
        <begin position="141"/>
        <end position="163"/>
    </location>
</feature>
<feature type="transmembrane region" description="Helical" evidence="6">
    <location>
        <begin position="260"/>
        <end position="284"/>
    </location>
</feature>
<feature type="transmembrane region" description="Helical" evidence="6">
    <location>
        <begin position="25"/>
        <end position="47"/>
    </location>
</feature>
<evidence type="ECO:0000313" key="9">
    <source>
        <dbReference type="Proteomes" id="UP000826271"/>
    </source>
</evidence>
<dbReference type="AlphaFoldDB" id="A0AAV6X3D4"/>
<dbReference type="Proteomes" id="UP000826271">
    <property type="component" value="Unassembled WGS sequence"/>
</dbReference>
<dbReference type="Pfam" id="PF01490">
    <property type="entry name" value="Aa_trans"/>
    <property type="match status" value="1"/>
</dbReference>
<reference evidence="8" key="1">
    <citation type="submission" date="2019-10" db="EMBL/GenBank/DDBJ databases">
        <authorList>
            <person name="Zhang R."/>
            <person name="Pan Y."/>
            <person name="Wang J."/>
            <person name="Ma R."/>
            <person name="Yu S."/>
        </authorList>
    </citation>
    <scope>NUCLEOTIDE SEQUENCE</scope>
    <source>
        <strain evidence="8">LA-IB0</strain>
        <tissue evidence="8">Leaf</tissue>
    </source>
</reference>
<protein>
    <recommendedName>
        <fullName evidence="7">Amino acid transporter transmembrane domain-containing protein</fullName>
    </recommendedName>
</protein>
<evidence type="ECO:0000256" key="5">
    <source>
        <dbReference type="ARBA" id="ARBA00023136"/>
    </source>
</evidence>